<proteinExistence type="predicted"/>
<accession>A0A1W1HG75</accession>
<sequence>MTVYQKQNRETIVIPAFLSLGGFTKDAISLCSEKGVGVSEKIRHF</sequence>
<name>A0A1W1HG75_9BACT</name>
<keyword evidence="2" id="KW-1185">Reference proteome</keyword>
<gene>
    <name evidence="1" type="ORF">MTBBW1_350002</name>
</gene>
<organism evidence="1 2">
    <name type="scientific">Desulfamplus magnetovallimortis</name>
    <dbReference type="NCBI Taxonomy" id="1246637"/>
    <lineage>
        <taxon>Bacteria</taxon>
        <taxon>Pseudomonadati</taxon>
        <taxon>Thermodesulfobacteriota</taxon>
        <taxon>Desulfobacteria</taxon>
        <taxon>Desulfobacterales</taxon>
        <taxon>Desulfobacteraceae</taxon>
        <taxon>Desulfamplus</taxon>
    </lineage>
</organism>
<reference evidence="1 2" key="1">
    <citation type="submission" date="2017-03" db="EMBL/GenBank/DDBJ databases">
        <authorList>
            <person name="Afonso C.L."/>
            <person name="Miller P.J."/>
            <person name="Scott M.A."/>
            <person name="Spackman E."/>
            <person name="Goraichik I."/>
            <person name="Dimitrov K.M."/>
            <person name="Suarez D.L."/>
            <person name="Swayne D.E."/>
        </authorList>
    </citation>
    <scope>NUCLEOTIDE SEQUENCE [LARGE SCALE GENOMIC DNA]</scope>
    <source>
        <strain evidence="1">PRJEB14757</strain>
    </source>
</reference>
<evidence type="ECO:0000313" key="2">
    <source>
        <dbReference type="Proteomes" id="UP000191931"/>
    </source>
</evidence>
<protein>
    <submittedName>
        <fullName evidence="1">Uncharacterized protein</fullName>
    </submittedName>
</protein>
<dbReference type="EMBL" id="FWEV01000276">
    <property type="protein sequence ID" value="SLM31511.1"/>
    <property type="molecule type" value="Genomic_DNA"/>
</dbReference>
<dbReference type="AlphaFoldDB" id="A0A1W1HG75"/>
<dbReference type="Proteomes" id="UP000191931">
    <property type="component" value="Unassembled WGS sequence"/>
</dbReference>
<evidence type="ECO:0000313" key="1">
    <source>
        <dbReference type="EMBL" id="SLM31511.1"/>
    </source>
</evidence>